<organism evidence="2 3">
    <name type="scientific">Brassica cretica</name>
    <name type="common">Mustard</name>
    <dbReference type="NCBI Taxonomy" id="69181"/>
    <lineage>
        <taxon>Eukaryota</taxon>
        <taxon>Viridiplantae</taxon>
        <taxon>Streptophyta</taxon>
        <taxon>Embryophyta</taxon>
        <taxon>Tracheophyta</taxon>
        <taxon>Spermatophyta</taxon>
        <taxon>Magnoliopsida</taxon>
        <taxon>eudicotyledons</taxon>
        <taxon>Gunneridae</taxon>
        <taxon>Pentapetalae</taxon>
        <taxon>rosids</taxon>
        <taxon>malvids</taxon>
        <taxon>Brassicales</taxon>
        <taxon>Brassicaceae</taxon>
        <taxon>Brassiceae</taxon>
        <taxon>Brassica</taxon>
    </lineage>
</organism>
<evidence type="ECO:0000313" key="3">
    <source>
        <dbReference type="Proteomes" id="UP000266723"/>
    </source>
</evidence>
<feature type="compositionally biased region" description="Polar residues" evidence="1">
    <location>
        <begin position="66"/>
        <end position="78"/>
    </location>
</feature>
<protein>
    <submittedName>
        <fullName evidence="2">Uncharacterized protein</fullName>
    </submittedName>
</protein>
<accession>A0ABQ7E6L6</accession>
<gene>
    <name evidence="2" type="ORF">DY000_02024065</name>
</gene>
<proteinExistence type="predicted"/>
<feature type="region of interest" description="Disordered" evidence="1">
    <location>
        <begin position="46"/>
        <end position="82"/>
    </location>
</feature>
<keyword evidence="3" id="KW-1185">Reference proteome</keyword>
<reference evidence="2 3" key="1">
    <citation type="journal article" date="2020" name="BMC Genomics">
        <title>Intraspecific diversification of the crop wild relative Brassica cretica Lam. using demographic model selection.</title>
        <authorList>
            <person name="Kioukis A."/>
            <person name="Michalopoulou V.A."/>
            <person name="Briers L."/>
            <person name="Pirintsos S."/>
            <person name="Studholme D.J."/>
            <person name="Pavlidis P."/>
            <person name="Sarris P.F."/>
        </authorList>
    </citation>
    <scope>NUCLEOTIDE SEQUENCE [LARGE SCALE GENOMIC DNA]</scope>
    <source>
        <strain evidence="3">cv. PFS-1207/04</strain>
    </source>
</reference>
<dbReference type="EMBL" id="QGKV02000299">
    <property type="protein sequence ID" value="KAF3592858.1"/>
    <property type="molecule type" value="Genomic_DNA"/>
</dbReference>
<name>A0ABQ7E6L6_BRACR</name>
<dbReference type="Proteomes" id="UP000266723">
    <property type="component" value="Unassembled WGS sequence"/>
</dbReference>
<comment type="caution">
    <text evidence="2">The sequence shown here is derived from an EMBL/GenBank/DDBJ whole genome shotgun (WGS) entry which is preliminary data.</text>
</comment>
<sequence length="140" mass="15845">MQITVAALIGHPPECDIIFCWSQRKNRESIGQGEIISVDRKLIPEQSGEKAGERTVMSEPPLPMSESRQNRCCQSNRFPETGRDEMKPQLEIFQLHLRLSSLILGNSDSFYTVVAIFRLREIVALTTPVSSAFAPGKWWL</sequence>
<evidence type="ECO:0000256" key="1">
    <source>
        <dbReference type="SAM" id="MobiDB-lite"/>
    </source>
</evidence>
<evidence type="ECO:0000313" key="2">
    <source>
        <dbReference type="EMBL" id="KAF3592858.1"/>
    </source>
</evidence>